<dbReference type="Proteomes" id="UP000282454">
    <property type="component" value="Unassembled WGS sequence"/>
</dbReference>
<feature type="compositionally biased region" description="Polar residues" evidence="1">
    <location>
        <begin position="1"/>
        <end position="11"/>
    </location>
</feature>
<keyword evidence="3" id="KW-1185">Reference proteome</keyword>
<evidence type="ECO:0000256" key="1">
    <source>
        <dbReference type="SAM" id="MobiDB-lite"/>
    </source>
</evidence>
<dbReference type="EMBL" id="RCDD01000005">
    <property type="protein sequence ID" value="RLK54880.1"/>
    <property type="molecule type" value="Genomic_DNA"/>
</dbReference>
<dbReference type="RefSeq" id="WP_147460172.1">
    <property type="nucleotide sequence ID" value="NZ_RCDD01000005.1"/>
</dbReference>
<comment type="caution">
    <text evidence="2">The sequence shown here is derived from an EMBL/GenBank/DDBJ whole genome shotgun (WGS) entry which is preliminary data.</text>
</comment>
<evidence type="ECO:0000313" key="3">
    <source>
        <dbReference type="Proteomes" id="UP000282454"/>
    </source>
</evidence>
<feature type="compositionally biased region" description="Basic and acidic residues" evidence="1">
    <location>
        <begin position="15"/>
        <end position="27"/>
    </location>
</feature>
<organism evidence="2 3">
    <name type="scientific">Actinokineospora cianjurensis</name>
    <dbReference type="NCBI Taxonomy" id="585224"/>
    <lineage>
        <taxon>Bacteria</taxon>
        <taxon>Bacillati</taxon>
        <taxon>Actinomycetota</taxon>
        <taxon>Actinomycetes</taxon>
        <taxon>Pseudonocardiales</taxon>
        <taxon>Pseudonocardiaceae</taxon>
        <taxon>Actinokineospora</taxon>
    </lineage>
</organism>
<reference evidence="2 3" key="1">
    <citation type="submission" date="2018-10" db="EMBL/GenBank/DDBJ databases">
        <title>Genomic Encyclopedia of Archaeal and Bacterial Type Strains, Phase II (KMG-II): from individual species to whole genera.</title>
        <authorList>
            <person name="Goeker M."/>
        </authorList>
    </citation>
    <scope>NUCLEOTIDE SEQUENCE [LARGE SCALE GENOMIC DNA]</scope>
    <source>
        <strain evidence="2 3">DSM 45657</strain>
    </source>
</reference>
<accession>A0A421AYI5</accession>
<proteinExistence type="predicted"/>
<feature type="region of interest" description="Disordered" evidence="1">
    <location>
        <begin position="1"/>
        <end position="27"/>
    </location>
</feature>
<protein>
    <submittedName>
        <fullName evidence="2">Uncharacterized protein</fullName>
    </submittedName>
</protein>
<name>A0A421AYI5_9PSEU</name>
<dbReference type="OrthoDB" id="4464809at2"/>
<gene>
    <name evidence="2" type="ORF">CLV68_5271</name>
</gene>
<sequence>MTVRTLASTRPSCGKSDRSPEQRPDRVVVDGAGAEVRADVVDALHGYETYKALHGAVLQVELTAQQREWVGAHWAAHR</sequence>
<dbReference type="AlphaFoldDB" id="A0A421AYI5"/>
<evidence type="ECO:0000313" key="2">
    <source>
        <dbReference type="EMBL" id="RLK54880.1"/>
    </source>
</evidence>